<accession>A0ACB8QSC2</accession>
<reference evidence="1" key="2">
    <citation type="journal article" date="2022" name="New Phytol.">
        <title>Evolutionary transition to the ectomycorrhizal habit in the genomes of a hyperdiverse lineage of mushroom-forming fungi.</title>
        <authorList>
            <person name="Looney B."/>
            <person name="Miyauchi S."/>
            <person name="Morin E."/>
            <person name="Drula E."/>
            <person name="Courty P.E."/>
            <person name="Kohler A."/>
            <person name="Kuo A."/>
            <person name="LaButti K."/>
            <person name="Pangilinan J."/>
            <person name="Lipzen A."/>
            <person name="Riley R."/>
            <person name="Andreopoulos W."/>
            <person name="He G."/>
            <person name="Johnson J."/>
            <person name="Nolan M."/>
            <person name="Tritt A."/>
            <person name="Barry K.W."/>
            <person name="Grigoriev I.V."/>
            <person name="Nagy L.G."/>
            <person name="Hibbett D."/>
            <person name="Henrissat B."/>
            <person name="Matheny P.B."/>
            <person name="Labbe J."/>
            <person name="Martin F.M."/>
        </authorList>
    </citation>
    <scope>NUCLEOTIDE SEQUENCE</scope>
    <source>
        <strain evidence="1">EC-137</strain>
    </source>
</reference>
<gene>
    <name evidence="1" type="ORF">K488DRAFT_45170</name>
</gene>
<comment type="caution">
    <text evidence="1">The sequence shown here is derived from an EMBL/GenBank/DDBJ whole genome shotgun (WGS) entry which is preliminary data.</text>
</comment>
<organism evidence="1 2">
    <name type="scientific">Vararia minispora EC-137</name>
    <dbReference type="NCBI Taxonomy" id="1314806"/>
    <lineage>
        <taxon>Eukaryota</taxon>
        <taxon>Fungi</taxon>
        <taxon>Dikarya</taxon>
        <taxon>Basidiomycota</taxon>
        <taxon>Agaricomycotina</taxon>
        <taxon>Agaricomycetes</taxon>
        <taxon>Russulales</taxon>
        <taxon>Lachnocladiaceae</taxon>
        <taxon>Vararia</taxon>
    </lineage>
</organism>
<evidence type="ECO:0000313" key="1">
    <source>
        <dbReference type="EMBL" id="KAI0034592.1"/>
    </source>
</evidence>
<proteinExistence type="predicted"/>
<keyword evidence="2" id="KW-1185">Reference proteome</keyword>
<dbReference type="EMBL" id="MU273498">
    <property type="protein sequence ID" value="KAI0034592.1"/>
    <property type="molecule type" value="Genomic_DNA"/>
</dbReference>
<sequence>MPQQSPRFPTPNSNTVNLNPPAHASSSPSSPTNPTWAYGSGTQVEGTANSIESSPVKGTEEPPVYTVPERSSRSALRSVGIVAACTSSMMMNVRRTPNASAFPAIALPSIGQDLGVVQADLQWVLNAYAISSACFLLLSGRLADLYGRKRMWLAGYLFISAFGLGYGTTLFVLRGFQGLGGATVIPASLGILAHSFPPSPARSAAFATFAAGAPLGGVIAFFAGAPLVQLTAPAWRSLFYVMAGMSALGLMLGLICIGADPPSTEEDRRVDWPGAFLVTAGLVLIVFVLSASPTAPRGWQTGYIIALFVVGGCLVIGFFFWQYYLERVQSNPDKPRVWWTPPPILKPTMWTRARGRFTVMQIIAAVNWAAFSCWIVWVQLYYQNFLQLTPVLSMVRIVPISIVGVLANIVITLIIGRVDVQYIVTFGTLFTGIAVLLFAIIDPARSYWAYGFPSAIIIVLGADFVFASGTLFVAKVTPPHEQSVAGAVFQAMTLLGTAIGLSISTIVFNGVQASASRKDGVVLDPTAGNAPKDAQLRGYHAAFWTGFAFSMLCVTLSVFLRGIGVVGHPPDSAKRQNEQLPKKQDGEQPTAVPIEAFEA</sequence>
<name>A0ACB8QSC2_9AGAM</name>
<protein>
    <submittedName>
        <fullName evidence="1">Efflux transporter</fullName>
    </submittedName>
</protein>
<reference evidence="1" key="1">
    <citation type="submission" date="2021-02" db="EMBL/GenBank/DDBJ databases">
        <authorList>
            <consortium name="DOE Joint Genome Institute"/>
            <person name="Ahrendt S."/>
            <person name="Looney B.P."/>
            <person name="Miyauchi S."/>
            <person name="Morin E."/>
            <person name="Drula E."/>
            <person name="Courty P.E."/>
            <person name="Chicoki N."/>
            <person name="Fauchery L."/>
            <person name="Kohler A."/>
            <person name="Kuo A."/>
            <person name="Labutti K."/>
            <person name="Pangilinan J."/>
            <person name="Lipzen A."/>
            <person name="Riley R."/>
            <person name="Andreopoulos W."/>
            <person name="He G."/>
            <person name="Johnson J."/>
            <person name="Barry K.W."/>
            <person name="Grigoriev I.V."/>
            <person name="Nagy L."/>
            <person name="Hibbett D."/>
            <person name="Henrissat B."/>
            <person name="Matheny P.B."/>
            <person name="Labbe J."/>
            <person name="Martin F."/>
        </authorList>
    </citation>
    <scope>NUCLEOTIDE SEQUENCE</scope>
    <source>
        <strain evidence="1">EC-137</strain>
    </source>
</reference>
<dbReference type="Proteomes" id="UP000814128">
    <property type="component" value="Unassembled WGS sequence"/>
</dbReference>
<evidence type="ECO:0000313" key="2">
    <source>
        <dbReference type="Proteomes" id="UP000814128"/>
    </source>
</evidence>